<organism evidence="1 2">
    <name type="scientific">Schistosoma mattheei</name>
    <dbReference type="NCBI Taxonomy" id="31246"/>
    <lineage>
        <taxon>Eukaryota</taxon>
        <taxon>Metazoa</taxon>
        <taxon>Spiralia</taxon>
        <taxon>Lophotrochozoa</taxon>
        <taxon>Platyhelminthes</taxon>
        <taxon>Trematoda</taxon>
        <taxon>Digenea</taxon>
        <taxon>Strigeidida</taxon>
        <taxon>Schistosomatoidea</taxon>
        <taxon>Schistosomatidae</taxon>
        <taxon>Schistosoma</taxon>
    </lineage>
</organism>
<name>A0A183PXK1_9TREM</name>
<proteinExistence type="predicted"/>
<dbReference type="SUPFAM" id="SSF55550">
    <property type="entry name" value="SH2 domain"/>
    <property type="match status" value="1"/>
</dbReference>
<dbReference type="Proteomes" id="UP000269396">
    <property type="component" value="Unassembled WGS sequence"/>
</dbReference>
<dbReference type="InterPro" id="IPR000980">
    <property type="entry name" value="SH2"/>
</dbReference>
<accession>A0A183PXK1</accession>
<dbReference type="AlphaFoldDB" id="A0A183PXK1"/>
<dbReference type="Gene3D" id="3.30.505.10">
    <property type="entry name" value="SH2 domain"/>
    <property type="match status" value="1"/>
</dbReference>
<evidence type="ECO:0000313" key="1">
    <source>
        <dbReference type="EMBL" id="VDP78825.1"/>
    </source>
</evidence>
<sequence>MWVVKHYRIRILDNNGGFFISIRTTFPNIQDLINYYTGIVLDIPHNFIFIISCNHYIIQTPSVALLGSQTRVKGKG</sequence>
<dbReference type="Pfam" id="PF00017">
    <property type="entry name" value="SH2"/>
    <property type="match status" value="1"/>
</dbReference>
<evidence type="ECO:0000313" key="2">
    <source>
        <dbReference type="Proteomes" id="UP000269396"/>
    </source>
</evidence>
<keyword evidence="2" id="KW-1185">Reference proteome</keyword>
<protein>
    <submittedName>
        <fullName evidence="1">Uncharacterized protein</fullName>
    </submittedName>
</protein>
<gene>
    <name evidence="1" type="ORF">SMTD_LOCUS19087</name>
</gene>
<reference evidence="1 2" key="1">
    <citation type="submission" date="2018-11" db="EMBL/GenBank/DDBJ databases">
        <authorList>
            <consortium name="Pathogen Informatics"/>
        </authorList>
    </citation>
    <scope>NUCLEOTIDE SEQUENCE [LARGE SCALE GENOMIC DNA]</scope>
    <source>
        <strain>Denwood</strain>
        <strain evidence="2">Zambia</strain>
    </source>
</reference>
<dbReference type="EMBL" id="UZAL01041633">
    <property type="protein sequence ID" value="VDP78825.1"/>
    <property type="molecule type" value="Genomic_DNA"/>
</dbReference>
<dbReference type="STRING" id="31246.A0A183PXK1"/>
<dbReference type="InterPro" id="IPR036860">
    <property type="entry name" value="SH2_dom_sf"/>
</dbReference>